<dbReference type="Proteomes" id="UP000007802">
    <property type="component" value="Unassembled WGS sequence"/>
</dbReference>
<dbReference type="AlphaFoldDB" id="A0A0J9ELI1"/>
<protein>
    <submittedName>
        <fullName evidence="1">Uncharacterized protein</fullName>
    </submittedName>
</protein>
<evidence type="ECO:0000313" key="1">
    <source>
        <dbReference type="EMBL" id="KMW66976.1"/>
    </source>
</evidence>
<accession>A0A0J9ELI1</accession>
<organism evidence="1">
    <name type="scientific">Ajellomyces dermatitidis (strain ATCC 18188 / CBS 674.68)</name>
    <name type="common">Blastomyces dermatitidis</name>
    <dbReference type="NCBI Taxonomy" id="653446"/>
    <lineage>
        <taxon>Eukaryota</taxon>
        <taxon>Fungi</taxon>
        <taxon>Dikarya</taxon>
        <taxon>Ascomycota</taxon>
        <taxon>Pezizomycotina</taxon>
        <taxon>Eurotiomycetes</taxon>
        <taxon>Eurotiomycetidae</taxon>
        <taxon>Onygenales</taxon>
        <taxon>Ajellomycetaceae</taxon>
        <taxon>Blastomyces</taxon>
    </lineage>
</organism>
<proteinExistence type="predicted"/>
<reference evidence="1" key="1">
    <citation type="submission" date="2010-03" db="EMBL/GenBank/DDBJ databases">
        <title>Annotation of Blastomyces dermatitidis strain ATCC 18188.</title>
        <authorList>
            <consortium name="The Broad Institute Genome Sequencing Platform"/>
            <consortium name="Broad Institute Genome Sequencing Center for Infectious Disease."/>
            <person name="Cuomo C."/>
            <person name="Klein B."/>
            <person name="Sullivan T."/>
            <person name="Heitman J."/>
            <person name="Young S."/>
            <person name="Zeng Q."/>
            <person name="Gargeya S."/>
            <person name="Alvarado L."/>
            <person name="Berlin A.M."/>
            <person name="Chapman S.B."/>
            <person name="Chen Z."/>
            <person name="Freedman E."/>
            <person name="Gellesch M."/>
            <person name="Goldberg J."/>
            <person name="Griggs A."/>
            <person name="Gujja S."/>
            <person name="Heilman E."/>
            <person name="Heiman D."/>
            <person name="Howarth C."/>
            <person name="Mehta T."/>
            <person name="Neiman D."/>
            <person name="Pearson M."/>
            <person name="Roberts A."/>
            <person name="Saif S."/>
            <person name="Shea T."/>
            <person name="Shenoy N."/>
            <person name="Sisk P."/>
            <person name="Stolte C."/>
            <person name="Sykes S."/>
            <person name="White J."/>
            <person name="Yandava C."/>
            <person name="Haas B."/>
            <person name="Nusbaum C."/>
            <person name="Birren B."/>
        </authorList>
    </citation>
    <scope>NUCLEOTIDE SEQUENCE</scope>
    <source>
        <strain evidence="1">ATCC 18188</strain>
    </source>
</reference>
<gene>
    <name evidence="1" type="ORF">BDDG_11822</name>
</gene>
<name>A0A0J9ELI1_AJEDA</name>
<sequence>MPRMGSDGMISMTFDDLMMFCDRMSICRVATSAADDSKSEIRKYQKNVQKAMNIKAVTTFDGNNYKI</sequence>
<dbReference type="EMBL" id="GG749414">
    <property type="protein sequence ID" value="KMW66976.1"/>
    <property type="molecule type" value="Genomic_DNA"/>
</dbReference>